<dbReference type="PANTHER" id="PTHR22891">
    <property type="entry name" value="EUKARYOTIC TRANSLATION INITIATION FACTOR 2C"/>
    <property type="match status" value="1"/>
</dbReference>
<dbReference type="OrthoDB" id="10252740at2759"/>
<evidence type="ECO:0000313" key="5">
    <source>
        <dbReference type="Proteomes" id="UP000256964"/>
    </source>
</evidence>
<dbReference type="InterPro" id="IPR003165">
    <property type="entry name" value="Piwi"/>
</dbReference>
<dbReference type="CDD" id="cd02846">
    <property type="entry name" value="PAZ_argonaute_like"/>
    <property type="match status" value="1"/>
</dbReference>
<dbReference type="Proteomes" id="UP000256964">
    <property type="component" value="Unassembled WGS sequence"/>
</dbReference>
<feature type="compositionally biased region" description="Gly residues" evidence="1">
    <location>
        <begin position="7"/>
        <end position="36"/>
    </location>
</feature>
<dbReference type="EMBL" id="KZ857382">
    <property type="protein sequence ID" value="RDX55576.1"/>
    <property type="molecule type" value="Genomic_DNA"/>
</dbReference>
<dbReference type="InterPro" id="IPR036397">
    <property type="entry name" value="RNaseH_sf"/>
</dbReference>
<sequence>MPPRGDPSGGRGRGRGRGAGAVRGYVRGGGPRGGTPAGPIGLPDAASHITTVGVKRSAFGSSGRALTVFTNHFEVSIPEAIIHHYDVVISPSEKTLPARLNMEIIKRLQTEVAPQVFTPRAAYDGRKNLFAARELPFGDSGTHEFSFALTEGSPADAGEGGRGPKTYKVKLTHVATINPEVLQRFLEGKQSHDNTVLTAITALNVVIRMEPSLNYPFNIRSFFTSREQKDLGGGIVLWRGYFQSARPAIGRMLINVDISTGAMYKPGAVTDVSLDFIGRPRADPTCLAPRRGFPDRERIKLQRFLSGVRVDVQIPGQAQTGRRPARVVKKLTTHGASELKFTMRDGKTLTVADYFLKVHNYKLRFPDVVCLEVGSGALIPMECCTIPEGQIMRKQVPSEKTKDVLAFATMKPADRLNSIRKGLGVLAYGQSEYVRKPKDGAWNMVDKKFFRPEQVRRWGIVIYERQQRFTPADAQEMVRGFLQAFAAVGMPVDEKDPIIRYKQSNATIGAQLQAVGDEVYYKSGGTVAPTLIVVVLPEASTDIYQAVKQINVKLGGINTVPEAKSVPALTDPHNPTIVMGADVIHPAPGASGRPSFTSLVANVDSDTAKYVADCRVQTSRQEMIDDLEEMATGILTMYQKYRANVERKAQLKPKRIIFYRDGVSEGQFQHVLDIGACAKLDIEAKITMIVVGKRHHVRFFPKLNEGDRSGNCPAGTIVDRDITHPTEFDFYLQSHNTLLGTSRPAHYNVLYDENNFTPDNLQALSFALCHVYARATRSVSIPAPVYYADIVCARAKNHYDPGSAQMDLTDSGTQLDSKEAKDQLDAFRAGFKPLHEKIRRMMYFS</sequence>
<dbReference type="PROSITE" id="PS50821">
    <property type="entry name" value="PAZ"/>
    <property type="match status" value="1"/>
</dbReference>
<dbReference type="SMART" id="SM00950">
    <property type="entry name" value="Piwi"/>
    <property type="match status" value="1"/>
</dbReference>
<dbReference type="InterPro" id="IPR014811">
    <property type="entry name" value="ArgoL1"/>
</dbReference>
<proteinExistence type="predicted"/>
<dbReference type="Pfam" id="PF16486">
    <property type="entry name" value="ArgoN"/>
    <property type="match status" value="1"/>
</dbReference>
<dbReference type="InterPro" id="IPR012337">
    <property type="entry name" value="RNaseH-like_sf"/>
</dbReference>
<evidence type="ECO:0000259" key="2">
    <source>
        <dbReference type="PROSITE" id="PS50821"/>
    </source>
</evidence>
<dbReference type="Pfam" id="PF08699">
    <property type="entry name" value="ArgoL1"/>
    <property type="match status" value="1"/>
</dbReference>
<accession>A0A371DSR7</accession>
<name>A0A371DSR7_9APHY</name>
<dbReference type="Gene3D" id="2.170.260.10">
    <property type="entry name" value="paz domain"/>
    <property type="match status" value="1"/>
</dbReference>
<evidence type="ECO:0000313" key="4">
    <source>
        <dbReference type="EMBL" id="RDX55576.1"/>
    </source>
</evidence>
<feature type="region of interest" description="Disordered" evidence="1">
    <location>
        <begin position="1"/>
        <end position="42"/>
    </location>
</feature>
<dbReference type="InterPro" id="IPR003100">
    <property type="entry name" value="PAZ_dom"/>
</dbReference>
<dbReference type="Pfam" id="PF16487">
    <property type="entry name" value="ArgoMid"/>
    <property type="match status" value="1"/>
</dbReference>
<organism evidence="4 5">
    <name type="scientific">Lentinus brumalis</name>
    <dbReference type="NCBI Taxonomy" id="2498619"/>
    <lineage>
        <taxon>Eukaryota</taxon>
        <taxon>Fungi</taxon>
        <taxon>Dikarya</taxon>
        <taxon>Basidiomycota</taxon>
        <taxon>Agaricomycotina</taxon>
        <taxon>Agaricomycetes</taxon>
        <taxon>Polyporales</taxon>
        <taxon>Polyporaceae</taxon>
        <taxon>Lentinus</taxon>
    </lineage>
</organism>
<dbReference type="SUPFAM" id="SSF53098">
    <property type="entry name" value="Ribonuclease H-like"/>
    <property type="match status" value="1"/>
</dbReference>
<evidence type="ECO:0000256" key="1">
    <source>
        <dbReference type="SAM" id="MobiDB-lite"/>
    </source>
</evidence>
<dbReference type="PROSITE" id="PS50822">
    <property type="entry name" value="PIWI"/>
    <property type="match status" value="1"/>
</dbReference>
<dbReference type="InterPro" id="IPR032473">
    <property type="entry name" value="Argonaute_Mid_dom"/>
</dbReference>
<gene>
    <name evidence="4" type="ORF">OH76DRAFT_1414864</name>
</gene>
<dbReference type="Gene3D" id="3.40.50.2300">
    <property type="match status" value="1"/>
</dbReference>
<dbReference type="SMART" id="SM01163">
    <property type="entry name" value="DUF1785"/>
    <property type="match status" value="1"/>
</dbReference>
<dbReference type="GO" id="GO:0003723">
    <property type="term" value="F:RNA binding"/>
    <property type="evidence" value="ECO:0007669"/>
    <property type="project" value="InterPro"/>
</dbReference>
<reference evidence="4 5" key="1">
    <citation type="journal article" date="2018" name="Biotechnol. Biofuels">
        <title>Integrative visual omics of the white-rot fungus Polyporus brumalis exposes the biotechnological potential of its oxidative enzymes for delignifying raw plant biomass.</title>
        <authorList>
            <person name="Miyauchi S."/>
            <person name="Rancon A."/>
            <person name="Drula E."/>
            <person name="Hage H."/>
            <person name="Chaduli D."/>
            <person name="Favel A."/>
            <person name="Grisel S."/>
            <person name="Henrissat B."/>
            <person name="Herpoel-Gimbert I."/>
            <person name="Ruiz-Duenas F.J."/>
            <person name="Chevret D."/>
            <person name="Hainaut M."/>
            <person name="Lin J."/>
            <person name="Wang M."/>
            <person name="Pangilinan J."/>
            <person name="Lipzen A."/>
            <person name="Lesage-Meessen L."/>
            <person name="Navarro D."/>
            <person name="Riley R."/>
            <person name="Grigoriev I.V."/>
            <person name="Zhou S."/>
            <person name="Raouche S."/>
            <person name="Rosso M.N."/>
        </authorList>
    </citation>
    <scope>NUCLEOTIDE SEQUENCE [LARGE SCALE GENOMIC DNA]</scope>
    <source>
        <strain evidence="4 5">BRFM 1820</strain>
    </source>
</reference>
<dbReference type="Gene3D" id="3.30.420.10">
    <property type="entry name" value="Ribonuclease H-like superfamily/Ribonuclease H"/>
    <property type="match status" value="1"/>
</dbReference>
<dbReference type="STRING" id="139420.A0A371DSR7"/>
<dbReference type="AlphaFoldDB" id="A0A371DSR7"/>
<dbReference type="SUPFAM" id="SSF101690">
    <property type="entry name" value="PAZ domain"/>
    <property type="match status" value="1"/>
</dbReference>
<feature type="domain" description="Piwi" evidence="3">
    <location>
        <begin position="549"/>
        <end position="800"/>
    </location>
</feature>
<keyword evidence="5" id="KW-1185">Reference proteome</keyword>
<evidence type="ECO:0000259" key="3">
    <source>
        <dbReference type="PROSITE" id="PS50822"/>
    </source>
</evidence>
<dbReference type="Pfam" id="PF02170">
    <property type="entry name" value="PAZ"/>
    <property type="match status" value="1"/>
</dbReference>
<feature type="domain" description="PAZ" evidence="2">
    <location>
        <begin position="272"/>
        <end position="388"/>
    </location>
</feature>
<dbReference type="Pfam" id="PF02171">
    <property type="entry name" value="Piwi"/>
    <property type="match status" value="1"/>
</dbReference>
<protein>
    <submittedName>
        <fullName evidence="4">Piwi-domain-containing protein</fullName>
    </submittedName>
</protein>
<dbReference type="InterPro" id="IPR036085">
    <property type="entry name" value="PAZ_dom_sf"/>
</dbReference>
<dbReference type="InterPro" id="IPR032474">
    <property type="entry name" value="Argonaute_N"/>
</dbReference>